<name>A0A9N8LB83_9BASI</name>
<accession>A0A9N8LB83</accession>
<organism evidence="2 3">
    <name type="scientific">Tilletia laevis</name>
    <dbReference type="NCBI Taxonomy" id="157183"/>
    <lineage>
        <taxon>Eukaryota</taxon>
        <taxon>Fungi</taxon>
        <taxon>Dikarya</taxon>
        <taxon>Basidiomycota</taxon>
        <taxon>Ustilaginomycotina</taxon>
        <taxon>Exobasidiomycetes</taxon>
        <taxon>Tilletiales</taxon>
        <taxon>Tilletiaceae</taxon>
        <taxon>Tilletia</taxon>
    </lineage>
</organism>
<evidence type="ECO:0000313" key="3">
    <source>
        <dbReference type="Proteomes" id="UP000836404"/>
    </source>
</evidence>
<feature type="transmembrane region" description="Helical" evidence="1">
    <location>
        <begin position="12"/>
        <end position="30"/>
    </location>
</feature>
<proteinExistence type="predicted"/>
<sequence>MNSCIDSCIVIKLFFVIVSSYFGIAVVVVVRRGYSFLVLTLIGKEMERINVLRVQIGGSLAVLKLLLVFGVLLFLAELV</sequence>
<keyword evidence="1" id="KW-0472">Membrane</keyword>
<dbReference type="AlphaFoldDB" id="A0A9N8LB83"/>
<reference evidence="2 3" key="1">
    <citation type="submission" date="2020-10" db="EMBL/GenBank/DDBJ databases">
        <authorList>
            <person name="Sedaghatjoo S."/>
        </authorList>
    </citation>
    <scope>NUCLEOTIDE SEQUENCE [LARGE SCALE GENOMIC DNA]</scope>
    <source>
        <strain evidence="2 3">LLFL</strain>
    </source>
</reference>
<protein>
    <submittedName>
        <fullName evidence="2">Uncharacterized protein</fullName>
    </submittedName>
</protein>
<dbReference type="EMBL" id="CAJHJF010000885">
    <property type="protein sequence ID" value="CAD6908222.1"/>
    <property type="molecule type" value="Genomic_DNA"/>
</dbReference>
<keyword evidence="3" id="KW-1185">Reference proteome</keyword>
<feature type="transmembrane region" description="Helical" evidence="1">
    <location>
        <begin position="51"/>
        <end position="76"/>
    </location>
</feature>
<comment type="caution">
    <text evidence="2">The sequence shown here is derived from an EMBL/GenBank/DDBJ whole genome shotgun (WGS) entry which is preliminary data.</text>
</comment>
<evidence type="ECO:0000256" key="1">
    <source>
        <dbReference type="SAM" id="Phobius"/>
    </source>
</evidence>
<gene>
    <name evidence="2" type="ORF">JKILLFL_G3256</name>
</gene>
<evidence type="ECO:0000313" key="2">
    <source>
        <dbReference type="EMBL" id="CAD6908222.1"/>
    </source>
</evidence>
<dbReference type="Proteomes" id="UP000836404">
    <property type="component" value="Unassembled WGS sequence"/>
</dbReference>
<keyword evidence="1" id="KW-0812">Transmembrane</keyword>
<keyword evidence="1" id="KW-1133">Transmembrane helix</keyword>